<name>A0A0Q4B9I9_9BACT</name>
<dbReference type="PANTHER" id="PTHR43394">
    <property type="entry name" value="ATP-DEPENDENT PERMEASE MDL1, MITOCHONDRIAL"/>
    <property type="match status" value="1"/>
</dbReference>
<keyword evidence="5 7" id="KW-1133">Transmembrane helix</keyword>
<dbReference type="InterPro" id="IPR027417">
    <property type="entry name" value="P-loop_NTPase"/>
</dbReference>
<feature type="transmembrane region" description="Helical" evidence="7">
    <location>
        <begin position="21"/>
        <end position="50"/>
    </location>
</feature>
<dbReference type="FunFam" id="3.40.50.300:FF:000218">
    <property type="entry name" value="Multidrug ABC transporter ATP-binding protein"/>
    <property type="match status" value="1"/>
</dbReference>
<dbReference type="Gene3D" id="3.40.50.300">
    <property type="entry name" value="P-loop containing nucleotide triphosphate hydrolases"/>
    <property type="match status" value="1"/>
</dbReference>
<feature type="domain" description="ABC transporter" evidence="8">
    <location>
        <begin position="369"/>
        <end position="602"/>
    </location>
</feature>
<dbReference type="InterPro" id="IPR017871">
    <property type="entry name" value="ABC_transporter-like_CS"/>
</dbReference>
<protein>
    <submittedName>
        <fullName evidence="10">Antibiotic ABC transporter ATP-binding protein</fullName>
    </submittedName>
</protein>
<comment type="caution">
    <text evidence="10">The sequence shown here is derived from an EMBL/GenBank/DDBJ whole genome shotgun (WGS) entry which is preliminary data.</text>
</comment>
<dbReference type="PROSITE" id="PS50929">
    <property type="entry name" value="ABC_TM1F"/>
    <property type="match status" value="1"/>
</dbReference>
<dbReference type="InterPro" id="IPR036640">
    <property type="entry name" value="ABC1_TM_sf"/>
</dbReference>
<evidence type="ECO:0000256" key="4">
    <source>
        <dbReference type="ARBA" id="ARBA00022840"/>
    </source>
</evidence>
<dbReference type="Proteomes" id="UP000054172">
    <property type="component" value="Unassembled WGS sequence"/>
</dbReference>
<dbReference type="SMART" id="SM00382">
    <property type="entry name" value="AAA"/>
    <property type="match status" value="1"/>
</dbReference>
<dbReference type="GO" id="GO:0090374">
    <property type="term" value="P:oligopeptide export from mitochondrion"/>
    <property type="evidence" value="ECO:0007669"/>
    <property type="project" value="TreeGrafter"/>
</dbReference>
<proteinExistence type="predicted"/>
<dbReference type="InterPro" id="IPR003593">
    <property type="entry name" value="AAA+_ATPase"/>
</dbReference>
<feature type="transmembrane region" description="Helical" evidence="7">
    <location>
        <begin position="70"/>
        <end position="96"/>
    </location>
</feature>
<dbReference type="CDD" id="cd03251">
    <property type="entry name" value="ABCC_MsbA"/>
    <property type="match status" value="1"/>
</dbReference>
<feature type="domain" description="ABC transmembrane type-1" evidence="9">
    <location>
        <begin position="19"/>
        <end position="335"/>
    </location>
</feature>
<dbReference type="GO" id="GO:0005524">
    <property type="term" value="F:ATP binding"/>
    <property type="evidence" value="ECO:0007669"/>
    <property type="project" value="UniProtKB-KW"/>
</dbReference>
<dbReference type="Pfam" id="PF00664">
    <property type="entry name" value="ABC_membrane"/>
    <property type="match status" value="1"/>
</dbReference>
<dbReference type="GO" id="GO:0016887">
    <property type="term" value="F:ATP hydrolysis activity"/>
    <property type="evidence" value="ECO:0007669"/>
    <property type="project" value="InterPro"/>
</dbReference>
<dbReference type="AlphaFoldDB" id="A0A0Q4B9I9"/>
<evidence type="ECO:0000259" key="9">
    <source>
        <dbReference type="PROSITE" id="PS50929"/>
    </source>
</evidence>
<gene>
    <name evidence="10" type="ORF">AL399_04025</name>
</gene>
<dbReference type="InterPro" id="IPR039421">
    <property type="entry name" value="Type_1_exporter"/>
</dbReference>
<comment type="subcellular location">
    <subcellularLocation>
        <location evidence="1">Cell membrane</location>
        <topology evidence="1">Multi-pass membrane protein</topology>
    </subcellularLocation>
</comment>
<feature type="transmembrane region" description="Helical" evidence="7">
    <location>
        <begin position="174"/>
        <end position="205"/>
    </location>
</feature>
<feature type="transmembrane region" description="Helical" evidence="7">
    <location>
        <begin position="272"/>
        <end position="292"/>
    </location>
</feature>
<evidence type="ECO:0000259" key="8">
    <source>
        <dbReference type="PROSITE" id="PS50893"/>
    </source>
</evidence>
<evidence type="ECO:0000256" key="1">
    <source>
        <dbReference type="ARBA" id="ARBA00004651"/>
    </source>
</evidence>
<evidence type="ECO:0000256" key="6">
    <source>
        <dbReference type="ARBA" id="ARBA00023136"/>
    </source>
</evidence>
<dbReference type="Pfam" id="PF00005">
    <property type="entry name" value="ABC_tran"/>
    <property type="match status" value="1"/>
</dbReference>
<feature type="transmembrane region" description="Helical" evidence="7">
    <location>
        <begin position="103"/>
        <end position="120"/>
    </location>
</feature>
<evidence type="ECO:0000313" key="11">
    <source>
        <dbReference type="Proteomes" id="UP000054172"/>
    </source>
</evidence>
<accession>A0A0Q4B9I9</accession>
<keyword evidence="11" id="KW-1185">Reference proteome</keyword>
<dbReference type="SUPFAM" id="SSF90123">
    <property type="entry name" value="ABC transporter transmembrane region"/>
    <property type="match status" value="1"/>
</dbReference>
<keyword evidence="6 7" id="KW-0472">Membrane</keyword>
<evidence type="ECO:0000256" key="3">
    <source>
        <dbReference type="ARBA" id="ARBA00022741"/>
    </source>
</evidence>
<dbReference type="PROSITE" id="PS50893">
    <property type="entry name" value="ABC_TRANSPORTER_2"/>
    <property type="match status" value="1"/>
</dbReference>
<feature type="transmembrane region" description="Helical" evidence="7">
    <location>
        <begin position="304"/>
        <end position="320"/>
    </location>
</feature>
<dbReference type="PANTHER" id="PTHR43394:SF1">
    <property type="entry name" value="ATP-BINDING CASSETTE SUB-FAMILY B MEMBER 10, MITOCHONDRIAL"/>
    <property type="match status" value="1"/>
</dbReference>
<dbReference type="EMBL" id="LIIK01000014">
    <property type="protein sequence ID" value="KQM09030.1"/>
    <property type="molecule type" value="Genomic_DNA"/>
</dbReference>
<dbReference type="SUPFAM" id="SSF52540">
    <property type="entry name" value="P-loop containing nucleoside triphosphate hydrolases"/>
    <property type="match status" value="1"/>
</dbReference>
<reference evidence="10" key="1">
    <citation type="submission" date="2015-08" db="EMBL/GenBank/DDBJ databases">
        <title>Candidatus Bacteriodes Periocalifornicus.</title>
        <authorList>
            <person name="McLean J.S."/>
            <person name="Kelley S."/>
        </authorList>
    </citation>
    <scope>NUCLEOTIDE SEQUENCE [LARGE SCALE GENOMIC DNA]</scope>
    <source>
        <strain evidence="10">12B</strain>
    </source>
</reference>
<dbReference type="STRING" id="1702214.AL399_04025"/>
<dbReference type="GO" id="GO:0015421">
    <property type="term" value="F:ABC-type oligopeptide transporter activity"/>
    <property type="evidence" value="ECO:0007669"/>
    <property type="project" value="TreeGrafter"/>
</dbReference>
<evidence type="ECO:0000256" key="2">
    <source>
        <dbReference type="ARBA" id="ARBA00022692"/>
    </source>
</evidence>
<organism evidence="10 11">
    <name type="scientific">Candidatus [Bacteroides] periocalifornicus</name>
    <dbReference type="NCBI Taxonomy" id="1702214"/>
    <lineage>
        <taxon>Bacteria</taxon>
        <taxon>Pseudomonadati</taxon>
        <taxon>Bacteroidota</taxon>
    </lineage>
</organism>
<dbReference type="CDD" id="cd18552">
    <property type="entry name" value="ABC_6TM_MsbA_like"/>
    <property type="match status" value="1"/>
</dbReference>
<dbReference type="PATRIC" id="fig|1702214.3.peg.1514"/>
<keyword evidence="4 10" id="KW-0067">ATP-binding</keyword>
<dbReference type="InterPro" id="IPR011527">
    <property type="entry name" value="ABC1_TM_dom"/>
</dbReference>
<keyword evidence="3" id="KW-0547">Nucleotide-binding</keyword>
<evidence type="ECO:0000256" key="7">
    <source>
        <dbReference type="SAM" id="Phobius"/>
    </source>
</evidence>
<keyword evidence="2 7" id="KW-0812">Transmembrane</keyword>
<dbReference type="Gene3D" id="1.20.1560.10">
    <property type="entry name" value="ABC transporter type 1, transmembrane domain"/>
    <property type="match status" value="1"/>
</dbReference>
<dbReference type="PROSITE" id="PS00211">
    <property type="entry name" value="ABC_TRANSPORTER_1"/>
    <property type="match status" value="1"/>
</dbReference>
<evidence type="ECO:0000256" key="5">
    <source>
        <dbReference type="ARBA" id="ARBA00022989"/>
    </source>
</evidence>
<dbReference type="InterPro" id="IPR003439">
    <property type="entry name" value="ABC_transporter-like_ATP-bd"/>
</dbReference>
<dbReference type="GO" id="GO:0005886">
    <property type="term" value="C:plasma membrane"/>
    <property type="evidence" value="ECO:0007669"/>
    <property type="project" value="UniProtKB-SubCell"/>
</dbReference>
<evidence type="ECO:0000313" key="10">
    <source>
        <dbReference type="EMBL" id="KQM09030.1"/>
    </source>
</evidence>
<sequence length="605" mass="67180">MKRILGIVRRLWPYKWRALASVVCNILSAFFSLFSLSLLIPFLGVLFGTMPLVDARPEFALSLSSVRDTLYYFISQLILSHGRSAALLMVITFVVANSLLKNLFVYLSSWHIAFIRHGVIKDLRNSLYSKIVSLPLGFYSEERKGDVMSKMSNDVNEIEVSVVGSLELVFRDPIIILVHLFGLLLISVKLTVFVLILLPISGLIIGRIGKSLRKRSLTGQEWLGGLLALIEETLGGLRIVKAFNAEQQSNQRFTAANAHYTRLMVHINRRRALAPPLSEFLGTVVMGVALWYGGTLVLGADTSLSPEALIGFMGLFYMILNPAKSFSTAYFNIQKGLASADRVETILEAINPIQSPLNPLPKPTFRHGIEYRDVHFSYADREILHGVNLSIQKGMTVALVGQSGSGKTTLADLLPRFYDVQGGQILLDGHDIREYNVTDLRALMGNVNQEPILFNDTFYNNISFGTPNASRAEVEQAARIANAHDFIMETEQGYDTNIGDRGSKLSGGQRQRISIARAILKNPPIMILDEATSSLDTTSERLVQDALESLMKNRTSLVIAHRLSTVKDADLICVVRDGYIVETGRHEELLAKGGEYSTLYNMQLI</sequence>